<accession>A0A917MWL6</accession>
<organism evidence="2 3">
    <name type="scientific">Filimonas zeae</name>
    <dbReference type="NCBI Taxonomy" id="1737353"/>
    <lineage>
        <taxon>Bacteria</taxon>
        <taxon>Pseudomonadati</taxon>
        <taxon>Bacteroidota</taxon>
        <taxon>Chitinophagia</taxon>
        <taxon>Chitinophagales</taxon>
        <taxon>Chitinophagaceae</taxon>
        <taxon>Filimonas</taxon>
    </lineage>
</organism>
<dbReference type="InterPro" id="IPR018392">
    <property type="entry name" value="LysM"/>
</dbReference>
<keyword evidence="3" id="KW-1185">Reference proteome</keyword>
<gene>
    <name evidence="2" type="ORF">GCM10011379_26150</name>
</gene>
<protein>
    <recommendedName>
        <fullName evidence="1">LysM domain-containing protein</fullName>
    </recommendedName>
</protein>
<dbReference type="AlphaFoldDB" id="A0A917MWL6"/>
<dbReference type="EMBL" id="BMIB01000003">
    <property type="protein sequence ID" value="GGH69135.1"/>
    <property type="molecule type" value="Genomic_DNA"/>
</dbReference>
<reference evidence="2" key="1">
    <citation type="journal article" date="2014" name="Int. J. Syst. Evol. Microbiol.">
        <title>Complete genome sequence of Corynebacterium casei LMG S-19264T (=DSM 44701T), isolated from a smear-ripened cheese.</title>
        <authorList>
            <consortium name="US DOE Joint Genome Institute (JGI-PGF)"/>
            <person name="Walter F."/>
            <person name="Albersmeier A."/>
            <person name="Kalinowski J."/>
            <person name="Ruckert C."/>
        </authorList>
    </citation>
    <scope>NUCLEOTIDE SEQUENCE</scope>
    <source>
        <strain evidence="2">CGMCC 1.15290</strain>
    </source>
</reference>
<feature type="domain" description="LysM" evidence="1">
    <location>
        <begin position="169"/>
        <end position="216"/>
    </location>
</feature>
<dbReference type="PROSITE" id="PS51782">
    <property type="entry name" value="LYSM"/>
    <property type="match status" value="1"/>
</dbReference>
<evidence type="ECO:0000313" key="3">
    <source>
        <dbReference type="Proteomes" id="UP000627292"/>
    </source>
</evidence>
<proteinExistence type="predicted"/>
<dbReference type="RefSeq" id="WP_188952898.1">
    <property type="nucleotide sequence ID" value="NZ_BMIB01000003.1"/>
</dbReference>
<dbReference type="InterPro" id="IPR045361">
    <property type="entry name" value="CIS_tube_prot_N"/>
</dbReference>
<evidence type="ECO:0000313" key="2">
    <source>
        <dbReference type="EMBL" id="GGH69135.1"/>
    </source>
</evidence>
<evidence type="ECO:0000259" key="1">
    <source>
        <dbReference type="PROSITE" id="PS51782"/>
    </source>
</evidence>
<dbReference type="Proteomes" id="UP000627292">
    <property type="component" value="Unassembled WGS sequence"/>
</dbReference>
<dbReference type="Pfam" id="PF19266">
    <property type="entry name" value="CIS_tube"/>
    <property type="match status" value="1"/>
</dbReference>
<sequence length="221" mass="24404">MALVKLLLESYDTPSCNGTLLGSIEALVNPENYSEKYSVGYSTFRTINNPAGTLVFSSMNSGGLVLKNLMVDGTGIIPLTGAGNVQDYLNKLAKVVYQYNGTLHSPPYVKVTWGTLTFKGVCTEFNTNYTMFRPDGTALRATVDITFKSTVDPKTKGQEAANSSPDLTHMRLVRAGDTLPLMCYQIYGDSSYYLEIARYNKLNNVYQLKPGTQLYFPPLKK</sequence>
<comment type="caution">
    <text evidence="2">The sequence shown here is derived from an EMBL/GenBank/DDBJ whole genome shotgun (WGS) entry which is preliminary data.</text>
</comment>
<name>A0A917MWL6_9BACT</name>
<reference evidence="2" key="2">
    <citation type="submission" date="2020-09" db="EMBL/GenBank/DDBJ databases">
        <authorList>
            <person name="Sun Q."/>
            <person name="Zhou Y."/>
        </authorList>
    </citation>
    <scope>NUCLEOTIDE SEQUENCE</scope>
    <source>
        <strain evidence="2">CGMCC 1.15290</strain>
    </source>
</reference>